<keyword evidence="1" id="KW-0472">Membrane</keyword>
<evidence type="ECO:0000313" key="2">
    <source>
        <dbReference type="EMBL" id="QPC84201.1"/>
    </source>
</evidence>
<sequence length="272" mass="30047">MPTVYVAHHQQDIAQVVVARLRAAFGAASVAHSSIKLPPGDDARKAAAKYAARADMVLVLIGPEWAQRIAQAPQNDLVGIATAYALRYEKRIIPVVLPGGRMPTADQLPQQMRDLAYVTPFHLNDTENDIVRLVALLQSNAQPQARPRTEARPTPTETVIYRSEPLPRVTSPLDIFLWPLRFIWWLLKRIAGTISWLVQLIVAQAIRSAVGCIITILIVAVIGGLILWFVVTFLQQDLNATMAISQMVDSVRQILQGLQGLRNLQPPTIPTP</sequence>
<organism evidence="2 3">
    <name type="scientific">Phototrophicus methaneseepsis</name>
    <dbReference type="NCBI Taxonomy" id="2710758"/>
    <lineage>
        <taxon>Bacteria</taxon>
        <taxon>Bacillati</taxon>
        <taxon>Chloroflexota</taxon>
        <taxon>Candidatus Thermofontia</taxon>
        <taxon>Phototrophicales</taxon>
        <taxon>Phototrophicaceae</taxon>
        <taxon>Phototrophicus</taxon>
    </lineage>
</organism>
<keyword evidence="3" id="KW-1185">Reference proteome</keyword>
<accession>A0A7S8EC15</accession>
<keyword evidence="1" id="KW-0812">Transmembrane</keyword>
<dbReference type="Proteomes" id="UP000594468">
    <property type="component" value="Chromosome"/>
</dbReference>
<name>A0A7S8EC15_9CHLR</name>
<feature type="transmembrane region" description="Helical" evidence="1">
    <location>
        <begin position="209"/>
        <end position="231"/>
    </location>
</feature>
<evidence type="ECO:0000256" key="1">
    <source>
        <dbReference type="SAM" id="Phobius"/>
    </source>
</evidence>
<gene>
    <name evidence="2" type="ORF">G4Y79_07460</name>
</gene>
<dbReference type="RefSeq" id="WP_195172265.1">
    <property type="nucleotide sequence ID" value="NZ_CP062983.1"/>
</dbReference>
<dbReference type="KEGG" id="pmet:G4Y79_07460"/>
<feature type="transmembrane region" description="Helical" evidence="1">
    <location>
        <begin position="182"/>
        <end position="202"/>
    </location>
</feature>
<dbReference type="AlphaFoldDB" id="A0A7S8EC15"/>
<dbReference type="EMBL" id="CP062983">
    <property type="protein sequence ID" value="QPC84201.1"/>
    <property type="molecule type" value="Genomic_DNA"/>
</dbReference>
<reference evidence="2 3" key="1">
    <citation type="submission" date="2020-02" db="EMBL/GenBank/DDBJ databases">
        <authorList>
            <person name="Zheng R.K."/>
            <person name="Sun C.M."/>
        </authorList>
    </citation>
    <scope>NUCLEOTIDE SEQUENCE [LARGE SCALE GENOMIC DNA]</scope>
    <source>
        <strain evidence="3">rifampicinis</strain>
    </source>
</reference>
<evidence type="ECO:0000313" key="3">
    <source>
        <dbReference type="Proteomes" id="UP000594468"/>
    </source>
</evidence>
<proteinExistence type="predicted"/>
<protein>
    <submittedName>
        <fullName evidence="2">TIR domain-containing protein</fullName>
    </submittedName>
</protein>
<keyword evidence="1" id="KW-1133">Transmembrane helix</keyword>